<proteinExistence type="predicted"/>
<keyword evidence="2" id="KW-1185">Reference proteome</keyword>
<gene>
    <name evidence="1" type="ORF">F5050DRAFT_1715292</name>
</gene>
<evidence type="ECO:0000313" key="2">
    <source>
        <dbReference type="Proteomes" id="UP001163828"/>
    </source>
</evidence>
<comment type="caution">
    <text evidence="1">The sequence shown here is derived from an EMBL/GenBank/DDBJ whole genome shotgun (WGS) entry which is preliminary data.</text>
</comment>
<accession>A0ABQ8Q184</accession>
<evidence type="ECO:0000313" key="1">
    <source>
        <dbReference type="EMBL" id="KAJ3992420.1"/>
    </source>
</evidence>
<dbReference type="Proteomes" id="UP001163828">
    <property type="component" value="Unassembled WGS sequence"/>
</dbReference>
<sequence length="201" mass="22237">MRKNQKLAIKLYVRYVREKKDTRSIYDTISLKYYGKQRKGMLQETKQRSKGAWPVASVAYGYCGVSKDHGQLALTGPIAGQFHVSPRSTPWATDLRFTQLTPNNFLTQLEVLLNVLPNGSVKSIQAGYGLLQPERLKISELGKIGDMSGTKIRVKMGPPANPGSNLGKSDHLRAHTFGWVAGGPPKTLWNLTGMVLTHSQS</sequence>
<reference evidence="1" key="1">
    <citation type="submission" date="2022-08" db="EMBL/GenBank/DDBJ databases">
        <authorList>
            <consortium name="DOE Joint Genome Institute"/>
            <person name="Min B."/>
            <person name="Riley R."/>
            <person name="Sierra-Patev S."/>
            <person name="Naranjo-Ortiz M."/>
            <person name="Looney B."/>
            <person name="Konkel Z."/>
            <person name="Slot J.C."/>
            <person name="Sakamoto Y."/>
            <person name="Steenwyk J.L."/>
            <person name="Rokas A."/>
            <person name="Carro J."/>
            <person name="Camarero S."/>
            <person name="Ferreira P."/>
            <person name="Molpeceres G."/>
            <person name="Ruiz-Duenas F.J."/>
            <person name="Serrano A."/>
            <person name="Henrissat B."/>
            <person name="Drula E."/>
            <person name="Hughes K.W."/>
            <person name="Mata J.L."/>
            <person name="Ishikawa N.K."/>
            <person name="Vargas-Isla R."/>
            <person name="Ushijima S."/>
            <person name="Smith C.A."/>
            <person name="Ahrendt S."/>
            <person name="Andreopoulos W."/>
            <person name="He G."/>
            <person name="Labutti K."/>
            <person name="Lipzen A."/>
            <person name="Ng V."/>
            <person name="Sandor L."/>
            <person name="Barry K."/>
            <person name="Martinez A.T."/>
            <person name="Xiao Y."/>
            <person name="Gibbons J.G."/>
            <person name="Terashima K."/>
            <person name="Hibbett D.S."/>
            <person name="Grigoriev I.V."/>
        </authorList>
    </citation>
    <scope>NUCLEOTIDE SEQUENCE</scope>
    <source>
        <strain evidence="1">TFB10827</strain>
    </source>
</reference>
<organism evidence="1 2">
    <name type="scientific">Lentinula boryana</name>
    <dbReference type="NCBI Taxonomy" id="40481"/>
    <lineage>
        <taxon>Eukaryota</taxon>
        <taxon>Fungi</taxon>
        <taxon>Dikarya</taxon>
        <taxon>Basidiomycota</taxon>
        <taxon>Agaricomycotina</taxon>
        <taxon>Agaricomycetes</taxon>
        <taxon>Agaricomycetidae</taxon>
        <taxon>Agaricales</taxon>
        <taxon>Marasmiineae</taxon>
        <taxon>Omphalotaceae</taxon>
        <taxon>Lentinula</taxon>
    </lineage>
</organism>
<dbReference type="EMBL" id="MU790859">
    <property type="protein sequence ID" value="KAJ3992420.1"/>
    <property type="molecule type" value="Genomic_DNA"/>
</dbReference>
<protein>
    <submittedName>
        <fullName evidence="1">Uncharacterized protein</fullName>
    </submittedName>
</protein>
<name>A0ABQ8Q184_9AGAR</name>